<feature type="domain" description="p-hydroxybenzoic acid efflux pump subunit AaeA-like beta-barrel" evidence="9">
    <location>
        <begin position="250"/>
        <end position="343"/>
    </location>
</feature>
<reference evidence="10 11" key="1">
    <citation type="submission" date="2019-11" db="EMBL/GenBank/DDBJ databases">
        <title>Pedobacter sp. HMF7056 Genome sequencing and assembly.</title>
        <authorList>
            <person name="Kang H."/>
            <person name="Kim H."/>
            <person name="Joh K."/>
        </authorList>
    </citation>
    <scope>NUCLEOTIDE SEQUENCE [LARGE SCALE GENOMIC DNA]</scope>
    <source>
        <strain evidence="10 11">HMF7056</strain>
    </source>
</reference>
<organism evidence="10 11">
    <name type="scientific">Hufsiella ginkgonis</name>
    <dbReference type="NCBI Taxonomy" id="2695274"/>
    <lineage>
        <taxon>Bacteria</taxon>
        <taxon>Pseudomonadati</taxon>
        <taxon>Bacteroidota</taxon>
        <taxon>Sphingobacteriia</taxon>
        <taxon>Sphingobacteriales</taxon>
        <taxon>Sphingobacteriaceae</taxon>
        <taxon>Hufsiella</taxon>
    </lineage>
</organism>
<keyword evidence="5" id="KW-0175">Coiled coil</keyword>
<keyword evidence="11" id="KW-1185">Reference proteome</keyword>
<evidence type="ECO:0000256" key="1">
    <source>
        <dbReference type="ARBA" id="ARBA00004167"/>
    </source>
</evidence>
<keyword evidence="2 6" id="KW-0812">Transmembrane</keyword>
<dbReference type="PANTHER" id="PTHR30386:SF26">
    <property type="entry name" value="TRANSPORT PROTEIN COMB"/>
    <property type="match status" value="1"/>
</dbReference>
<dbReference type="InterPro" id="IPR050739">
    <property type="entry name" value="MFP"/>
</dbReference>
<evidence type="ECO:0000313" key="11">
    <source>
        <dbReference type="Proteomes" id="UP000451233"/>
    </source>
</evidence>
<dbReference type="Pfam" id="PF25876">
    <property type="entry name" value="HH_MFP_RND"/>
    <property type="match status" value="1"/>
</dbReference>
<name>A0A7K1XTN3_9SPHI</name>
<feature type="domain" description="Multidrug resistance protein MdtA-like barrel-sandwich hybrid" evidence="8">
    <location>
        <begin position="53"/>
        <end position="246"/>
    </location>
</feature>
<evidence type="ECO:0000259" key="8">
    <source>
        <dbReference type="Pfam" id="PF25917"/>
    </source>
</evidence>
<evidence type="ECO:0000256" key="6">
    <source>
        <dbReference type="SAM" id="Phobius"/>
    </source>
</evidence>
<accession>A0A7K1XTN3</accession>
<keyword evidence="4 6" id="KW-0472">Membrane</keyword>
<evidence type="ECO:0000313" key="10">
    <source>
        <dbReference type="EMBL" id="MXV14365.1"/>
    </source>
</evidence>
<feature type="coiled-coil region" evidence="5">
    <location>
        <begin position="156"/>
        <end position="190"/>
    </location>
</feature>
<dbReference type="Pfam" id="PF25963">
    <property type="entry name" value="Beta-barrel_AAEA"/>
    <property type="match status" value="1"/>
</dbReference>
<dbReference type="Pfam" id="PF25917">
    <property type="entry name" value="BSH_RND"/>
    <property type="match status" value="1"/>
</dbReference>
<evidence type="ECO:0000256" key="3">
    <source>
        <dbReference type="ARBA" id="ARBA00022989"/>
    </source>
</evidence>
<gene>
    <name evidence="10" type="ORF">GS398_03575</name>
</gene>
<dbReference type="InterPro" id="IPR058634">
    <property type="entry name" value="AaeA-lik-b-barrel"/>
</dbReference>
<comment type="subcellular location">
    <subcellularLocation>
        <location evidence="1">Membrane</location>
        <topology evidence="1">Single-pass membrane protein</topology>
    </subcellularLocation>
</comment>
<evidence type="ECO:0000256" key="5">
    <source>
        <dbReference type="SAM" id="Coils"/>
    </source>
</evidence>
<dbReference type="InterPro" id="IPR058624">
    <property type="entry name" value="MdtA-like_HH"/>
</dbReference>
<dbReference type="RefSeq" id="WP_160905340.1">
    <property type="nucleotide sequence ID" value="NZ_WVHS01000001.1"/>
</dbReference>
<dbReference type="GO" id="GO:0055085">
    <property type="term" value="P:transmembrane transport"/>
    <property type="evidence" value="ECO:0007669"/>
    <property type="project" value="InterPro"/>
</dbReference>
<proteinExistence type="predicted"/>
<dbReference type="Gene3D" id="1.10.287.470">
    <property type="entry name" value="Helix hairpin bin"/>
    <property type="match status" value="1"/>
</dbReference>
<dbReference type="InterPro" id="IPR058625">
    <property type="entry name" value="MdtA-like_BSH"/>
</dbReference>
<sequence>METNEKKKSNKVIPIVLGIVLLIGAVFGVREYIYMTKHVDTDDAQIDGDISPVVARVGGYVDSILFEENQQVTSGQLLVKLDKRDYAIKLEQAEAASRGASANIGVSQSQISATAANSVTAKANIEKAKIRVWKAGKDFERYSNLVKDGSITQQQFEQARAEKESADADLKAAEDQYKAALEQVSTTRSQLAVTNTGVDQKQADIDYARLQLSYTDIVSPTTGIVSKKNVQKGQLVQAGQTLFSVVHNSSLYITANFKETQLEKLKEGEKVEVKIDAFPDEKVEGEVYNFSPATGAKFALLPPDNATGNFVKVVQRVPVKIKLKGGKDLMARLRPGMSVKVSVLVNN</sequence>
<dbReference type="Proteomes" id="UP000451233">
    <property type="component" value="Unassembled WGS sequence"/>
</dbReference>
<dbReference type="GO" id="GO:0016020">
    <property type="term" value="C:membrane"/>
    <property type="evidence" value="ECO:0007669"/>
    <property type="project" value="UniProtKB-SubCell"/>
</dbReference>
<evidence type="ECO:0000259" key="7">
    <source>
        <dbReference type="Pfam" id="PF25876"/>
    </source>
</evidence>
<dbReference type="AlphaFoldDB" id="A0A7K1XTN3"/>
<protein>
    <submittedName>
        <fullName evidence="10">HlyD family efflux transporter periplasmic adaptor subunit</fullName>
    </submittedName>
</protein>
<feature type="domain" description="Multidrug resistance protein MdtA-like alpha-helical hairpin" evidence="7">
    <location>
        <begin position="120"/>
        <end position="176"/>
    </location>
</feature>
<dbReference type="Gene3D" id="2.40.30.170">
    <property type="match status" value="1"/>
</dbReference>
<dbReference type="PANTHER" id="PTHR30386">
    <property type="entry name" value="MEMBRANE FUSION SUBUNIT OF EMRAB-TOLC MULTIDRUG EFFLUX PUMP"/>
    <property type="match status" value="1"/>
</dbReference>
<keyword evidence="3 6" id="KW-1133">Transmembrane helix</keyword>
<dbReference type="EMBL" id="WVHS01000001">
    <property type="protein sequence ID" value="MXV14365.1"/>
    <property type="molecule type" value="Genomic_DNA"/>
</dbReference>
<feature type="transmembrane region" description="Helical" evidence="6">
    <location>
        <begin position="12"/>
        <end position="29"/>
    </location>
</feature>
<evidence type="ECO:0000256" key="4">
    <source>
        <dbReference type="ARBA" id="ARBA00023136"/>
    </source>
</evidence>
<comment type="caution">
    <text evidence="10">The sequence shown here is derived from an EMBL/GenBank/DDBJ whole genome shotgun (WGS) entry which is preliminary data.</text>
</comment>
<evidence type="ECO:0000256" key="2">
    <source>
        <dbReference type="ARBA" id="ARBA00022692"/>
    </source>
</evidence>
<evidence type="ECO:0000259" key="9">
    <source>
        <dbReference type="Pfam" id="PF25963"/>
    </source>
</evidence>
<dbReference type="SUPFAM" id="SSF111369">
    <property type="entry name" value="HlyD-like secretion proteins"/>
    <property type="match status" value="2"/>
</dbReference>
<dbReference type="Gene3D" id="2.40.50.100">
    <property type="match status" value="1"/>
</dbReference>